<name>R0ID20_9BRAS</name>
<dbReference type="EMBL" id="KB870806">
    <property type="protein sequence ID" value="EOA34548.1"/>
    <property type="molecule type" value="Genomic_DNA"/>
</dbReference>
<protein>
    <submittedName>
        <fullName evidence="3">Uncharacterized protein</fullName>
    </submittedName>
</protein>
<reference evidence="4" key="1">
    <citation type="journal article" date="2013" name="Nat. Genet.">
        <title>The Capsella rubella genome and the genomic consequences of rapid mating system evolution.</title>
        <authorList>
            <person name="Slotte T."/>
            <person name="Hazzouri K.M."/>
            <person name="Agren J.A."/>
            <person name="Koenig D."/>
            <person name="Maumus F."/>
            <person name="Guo Y.L."/>
            <person name="Steige K."/>
            <person name="Platts A.E."/>
            <person name="Escobar J.S."/>
            <person name="Newman L.K."/>
            <person name="Wang W."/>
            <person name="Mandakova T."/>
            <person name="Vello E."/>
            <person name="Smith L.M."/>
            <person name="Henz S.R."/>
            <person name="Steffen J."/>
            <person name="Takuno S."/>
            <person name="Brandvain Y."/>
            <person name="Coop G."/>
            <person name="Andolfatto P."/>
            <person name="Hu T.T."/>
            <person name="Blanchette M."/>
            <person name="Clark R.M."/>
            <person name="Quesneville H."/>
            <person name="Nordborg M."/>
            <person name="Gaut B.S."/>
            <person name="Lysak M.A."/>
            <person name="Jenkins J."/>
            <person name="Grimwood J."/>
            <person name="Chapman J."/>
            <person name="Prochnik S."/>
            <person name="Shu S."/>
            <person name="Rokhsar D."/>
            <person name="Schmutz J."/>
            <person name="Weigel D."/>
            <person name="Wright S.I."/>
        </authorList>
    </citation>
    <scope>NUCLEOTIDE SEQUENCE [LARGE SCALE GENOMIC DNA]</scope>
    <source>
        <strain evidence="4">cv. Monte Gargano</strain>
    </source>
</reference>
<keyword evidence="2" id="KW-0732">Signal</keyword>
<feature type="region of interest" description="Disordered" evidence="1">
    <location>
        <begin position="62"/>
        <end position="146"/>
    </location>
</feature>
<feature type="chain" id="PRO_5004352955" evidence="2">
    <location>
        <begin position="22"/>
        <end position="146"/>
    </location>
</feature>
<organism evidence="3 4">
    <name type="scientific">Capsella rubella</name>
    <dbReference type="NCBI Taxonomy" id="81985"/>
    <lineage>
        <taxon>Eukaryota</taxon>
        <taxon>Viridiplantae</taxon>
        <taxon>Streptophyta</taxon>
        <taxon>Embryophyta</taxon>
        <taxon>Tracheophyta</taxon>
        <taxon>Spermatophyta</taxon>
        <taxon>Magnoliopsida</taxon>
        <taxon>eudicotyledons</taxon>
        <taxon>Gunneridae</taxon>
        <taxon>Pentapetalae</taxon>
        <taxon>rosids</taxon>
        <taxon>malvids</taxon>
        <taxon>Brassicales</taxon>
        <taxon>Brassicaceae</taxon>
        <taxon>Camelineae</taxon>
        <taxon>Capsella</taxon>
    </lineage>
</organism>
<accession>R0ID20</accession>
<evidence type="ECO:0000256" key="1">
    <source>
        <dbReference type="SAM" id="MobiDB-lite"/>
    </source>
</evidence>
<dbReference type="Proteomes" id="UP000029121">
    <property type="component" value="Unassembled WGS sequence"/>
</dbReference>
<dbReference type="STRING" id="81985.R0ID20"/>
<evidence type="ECO:0000313" key="3">
    <source>
        <dbReference type="EMBL" id="EOA34548.1"/>
    </source>
</evidence>
<dbReference type="KEGG" id="crb:17894986"/>
<keyword evidence="4" id="KW-1185">Reference proteome</keyword>
<evidence type="ECO:0000313" key="4">
    <source>
        <dbReference type="Proteomes" id="UP000029121"/>
    </source>
</evidence>
<proteinExistence type="predicted"/>
<gene>
    <name evidence="3" type="ORF">CARUB_v10022094mg</name>
</gene>
<evidence type="ECO:0000256" key="2">
    <source>
        <dbReference type="SAM" id="SignalP"/>
    </source>
</evidence>
<sequence length="146" mass="14253">MNSTKFTVFLVIGVLCAIVTARQVEEVSKETKLGTSNSKAATKGIGAELSVNATTTSYSDGFSYASASRSPKGPRADAYGTGYTATSGDVAAKGRNANASSTSGSSAQGGAAAVANRKGAAATGNGNAGSASTAKGSTGSKGKKKN</sequence>
<dbReference type="AlphaFoldDB" id="R0ID20"/>
<feature type="signal peptide" evidence="2">
    <location>
        <begin position="1"/>
        <end position="21"/>
    </location>
</feature>
<dbReference type="OrthoDB" id="1113718at2759"/>
<feature type="compositionally biased region" description="Low complexity" evidence="1">
    <location>
        <begin position="96"/>
        <end position="140"/>
    </location>
</feature>